<dbReference type="GO" id="GO:0005886">
    <property type="term" value="C:plasma membrane"/>
    <property type="evidence" value="ECO:0007669"/>
    <property type="project" value="TreeGrafter"/>
</dbReference>
<keyword evidence="1" id="KW-0472">Membrane</keyword>
<dbReference type="GO" id="GO:0020037">
    <property type="term" value="F:heme binding"/>
    <property type="evidence" value="ECO:0007669"/>
    <property type="project" value="InterPro"/>
</dbReference>
<gene>
    <name evidence="3" type="primary">ccsA</name>
    <name evidence="3" type="ORF">HQ394_00405</name>
</gene>
<accession>A0A7H1MXB3</accession>
<feature type="transmembrane region" description="Helical" evidence="1">
    <location>
        <begin position="95"/>
        <end position="117"/>
    </location>
</feature>
<evidence type="ECO:0000259" key="2">
    <source>
        <dbReference type="Pfam" id="PF01578"/>
    </source>
</evidence>
<dbReference type="GO" id="GO:0017004">
    <property type="term" value="P:cytochrome complex assembly"/>
    <property type="evidence" value="ECO:0007669"/>
    <property type="project" value="InterPro"/>
</dbReference>
<evidence type="ECO:0000256" key="1">
    <source>
        <dbReference type="SAM" id="Phobius"/>
    </source>
</evidence>
<keyword evidence="1" id="KW-1133">Transmembrane helix</keyword>
<dbReference type="InterPro" id="IPR002541">
    <property type="entry name" value="Cyt_c_assembly"/>
</dbReference>
<reference evidence="3 4" key="1">
    <citation type="submission" date="2020-05" db="EMBL/GenBank/DDBJ databases">
        <title>Complete closed genome sequence of Defluviicoccus vanus.</title>
        <authorList>
            <person name="Bessarab I."/>
            <person name="Arumugam K."/>
            <person name="Maszenan A.M."/>
            <person name="Seviour R.J."/>
            <person name="Williams R.B."/>
        </authorList>
    </citation>
    <scope>NUCLEOTIDE SEQUENCE [LARGE SCALE GENOMIC DNA]</scope>
    <source>
        <strain evidence="3 4">Ben 114</strain>
    </source>
</reference>
<feature type="transmembrane region" description="Helical" evidence="1">
    <location>
        <begin position="31"/>
        <end position="48"/>
    </location>
</feature>
<keyword evidence="1" id="KW-0812">Transmembrane</keyword>
<name>A0A7H1MXB3_9PROT</name>
<dbReference type="PANTHER" id="PTHR38034:SF1">
    <property type="entry name" value="INNER MEMBRANE PROTEIN YPJD"/>
    <property type="match status" value="1"/>
</dbReference>
<evidence type="ECO:0000313" key="3">
    <source>
        <dbReference type="EMBL" id="QNT68099.1"/>
    </source>
</evidence>
<sequence>MVALAGVLCWVVSIFAPVTLGHWPATLASTMLTSAAANLTLFVILCLVVREAWRLTGLVGIHSLITLIFAAMWTSNPAAATTEEIYLSPWAVTHIATALPTYALVTLAAIAAFAAFLQQSTLKQKRPSPFSRGLPSLADCDVLQLRLLQIGEAVLALGLMTGMALEYVNTGHLLILNHKIVLTASAFVVIGAMLIAHQRSGLRGRRAAQLVLLGYLLLTLGYPGVKFVTDIVLASVLASGVNGLG</sequence>
<feature type="transmembrane region" description="Helical" evidence="1">
    <location>
        <begin position="174"/>
        <end position="195"/>
    </location>
</feature>
<evidence type="ECO:0000313" key="4">
    <source>
        <dbReference type="Proteomes" id="UP000516369"/>
    </source>
</evidence>
<dbReference type="KEGG" id="dvn:HQ394_00405"/>
<keyword evidence="4" id="KW-1185">Reference proteome</keyword>
<proteinExistence type="predicted"/>
<dbReference type="AlphaFoldDB" id="A0A7H1MXB3"/>
<feature type="transmembrane region" description="Helical" evidence="1">
    <location>
        <begin position="207"/>
        <end position="225"/>
    </location>
</feature>
<feature type="domain" description="Cytochrome c assembly protein" evidence="2">
    <location>
        <begin position="45"/>
        <end position="231"/>
    </location>
</feature>
<dbReference type="Proteomes" id="UP000516369">
    <property type="component" value="Chromosome"/>
</dbReference>
<protein>
    <submittedName>
        <fullName evidence="3">Cytochrome c biogenesis protein CcsA</fullName>
    </submittedName>
</protein>
<dbReference type="PANTHER" id="PTHR38034">
    <property type="entry name" value="INNER MEMBRANE PROTEIN YPJD"/>
    <property type="match status" value="1"/>
</dbReference>
<dbReference type="EMBL" id="CP053923">
    <property type="protein sequence ID" value="QNT68099.1"/>
    <property type="molecule type" value="Genomic_DNA"/>
</dbReference>
<dbReference type="Pfam" id="PF01578">
    <property type="entry name" value="Cytochrom_C_asm"/>
    <property type="match status" value="1"/>
</dbReference>
<feature type="transmembrane region" description="Helical" evidence="1">
    <location>
        <begin position="147"/>
        <end position="168"/>
    </location>
</feature>
<feature type="transmembrane region" description="Helical" evidence="1">
    <location>
        <begin position="55"/>
        <end position="75"/>
    </location>
</feature>
<organism evidence="3 4">
    <name type="scientific">Defluviicoccus vanus</name>
    <dbReference type="NCBI Taxonomy" id="111831"/>
    <lineage>
        <taxon>Bacteria</taxon>
        <taxon>Pseudomonadati</taxon>
        <taxon>Pseudomonadota</taxon>
        <taxon>Alphaproteobacteria</taxon>
        <taxon>Rhodospirillales</taxon>
        <taxon>Rhodospirillaceae</taxon>
        <taxon>Defluviicoccus</taxon>
    </lineage>
</organism>
<dbReference type="InterPro" id="IPR052372">
    <property type="entry name" value="YpjD/HemX"/>
</dbReference>